<dbReference type="SMART" id="SM00829">
    <property type="entry name" value="PKS_ER"/>
    <property type="match status" value="1"/>
</dbReference>
<evidence type="ECO:0000256" key="1">
    <source>
        <dbReference type="ARBA" id="ARBA00022857"/>
    </source>
</evidence>
<keyword evidence="4" id="KW-1185">Reference proteome</keyword>
<dbReference type="InterPro" id="IPR011032">
    <property type="entry name" value="GroES-like_sf"/>
</dbReference>
<proteinExistence type="predicted"/>
<dbReference type="InterPro" id="IPR013154">
    <property type="entry name" value="ADH-like_N"/>
</dbReference>
<name>A0ABP5M8R7_9MICO</name>
<sequence length="309" mass="32398">MSVSMRAAAIDAFGLPEVLTVRSMRRPDPQEDEVLVRVMAAGVQRTDAAIRSGWTPPGATIQFPQILGNEFAGVIEKVGAGITGFASGDAVLGFRVLDCYAEYVAVPASQIVPKPGGMPWEEAGALSASGQTAHTAIEALGIGEGDTVLVHGAAGGVGTIFTQLAVWAGARVVGTAGAANQDYVRALGADPVVYGDGQLDRIRALAPAVDVAFDAAGHDNLRDAIHLVEDRRRVATIVDMQLAGELRCRVIRSQRSAERLATLAALTGAARLRVHVRRIYALDEVADAHREVETGHGRGKVVLSIGDAR</sequence>
<dbReference type="PANTHER" id="PTHR44154:SF1">
    <property type="entry name" value="QUINONE OXIDOREDUCTASE"/>
    <property type="match status" value="1"/>
</dbReference>
<keyword evidence="1" id="KW-0521">NADP</keyword>
<evidence type="ECO:0000259" key="2">
    <source>
        <dbReference type="SMART" id="SM00829"/>
    </source>
</evidence>
<organism evidence="3 4">
    <name type="scientific">Agrococcus versicolor</name>
    <dbReference type="NCBI Taxonomy" id="501482"/>
    <lineage>
        <taxon>Bacteria</taxon>
        <taxon>Bacillati</taxon>
        <taxon>Actinomycetota</taxon>
        <taxon>Actinomycetes</taxon>
        <taxon>Micrococcales</taxon>
        <taxon>Microbacteriaceae</taxon>
        <taxon>Agrococcus</taxon>
    </lineage>
</organism>
<dbReference type="CDD" id="cd05289">
    <property type="entry name" value="MDR_like_2"/>
    <property type="match status" value="1"/>
</dbReference>
<accession>A0ABP5M8R7</accession>
<dbReference type="InterPro" id="IPR051603">
    <property type="entry name" value="Zinc-ADH_QOR/CCCR"/>
</dbReference>
<dbReference type="InterPro" id="IPR036291">
    <property type="entry name" value="NAD(P)-bd_dom_sf"/>
</dbReference>
<dbReference type="InterPro" id="IPR020843">
    <property type="entry name" value="ER"/>
</dbReference>
<reference evidence="4" key="1">
    <citation type="journal article" date="2019" name="Int. J. Syst. Evol. Microbiol.">
        <title>The Global Catalogue of Microorganisms (GCM) 10K type strain sequencing project: providing services to taxonomists for standard genome sequencing and annotation.</title>
        <authorList>
            <consortium name="The Broad Institute Genomics Platform"/>
            <consortium name="The Broad Institute Genome Sequencing Center for Infectious Disease"/>
            <person name="Wu L."/>
            <person name="Ma J."/>
        </authorList>
    </citation>
    <scope>NUCLEOTIDE SEQUENCE [LARGE SCALE GENOMIC DNA]</scope>
    <source>
        <strain evidence="4">JCM 16026</strain>
    </source>
</reference>
<dbReference type="PANTHER" id="PTHR44154">
    <property type="entry name" value="QUINONE OXIDOREDUCTASE"/>
    <property type="match status" value="1"/>
</dbReference>
<comment type="caution">
    <text evidence="3">The sequence shown here is derived from an EMBL/GenBank/DDBJ whole genome shotgun (WGS) entry which is preliminary data.</text>
</comment>
<dbReference type="RefSeq" id="WP_344339319.1">
    <property type="nucleotide sequence ID" value="NZ_BAAAQT010000001.1"/>
</dbReference>
<evidence type="ECO:0000313" key="4">
    <source>
        <dbReference type="Proteomes" id="UP001501599"/>
    </source>
</evidence>
<dbReference type="SUPFAM" id="SSF51735">
    <property type="entry name" value="NAD(P)-binding Rossmann-fold domains"/>
    <property type="match status" value="1"/>
</dbReference>
<dbReference type="Gene3D" id="3.40.50.720">
    <property type="entry name" value="NAD(P)-binding Rossmann-like Domain"/>
    <property type="match status" value="1"/>
</dbReference>
<dbReference type="Gene3D" id="3.90.180.10">
    <property type="entry name" value="Medium-chain alcohol dehydrogenases, catalytic domain"/>
    <property type="match status" value="1"/>
</dbReference>
<dbReference type="Proteomes" id="UP001501599">
    <property type="component" value="Unassembled WGS sequence"/>
</dbReference>
<dbReference type="Pfam" id="PF13602">
    <property type="entry name" value="ADH_zinc_N_2"/>
    <property type="match status" value="1"/>
</dbReference>
<dbReference type="EMBL" id="BAAAQT010000001">
    <property type="protein sequence ID" value="GAA2170581.1"/>
    <property type="molecule type" value="Genomic_DNA"/>
</dbReference>
<feature type="domain" description="Enoyl reductase (ER)" evidence="2">
    <location>
        <begin position="14"/>
        <end position="303"/>
    </location>
</feature>
<protein>
    <submittedName>
        <fullName evidence="3">NADP-dependent oxidoreductase</fullName>
    </submittedName>
</protein>
<evidence type="ECO:0000313" key="3">
    <source>
        <dbReference type="EMBL" id="GAA2170581.1"/>
    </source>
</evidence>
<dbReference type="SUPFAM" id="SSF50129">
    <property type="entry name" value="GroES-like"/>
    <property type="match status" value="1"/>
</dbReference>
<gene>
    <name evidence="3" type="ORF">GCM10009846_01490</name>
</gene>
<dbReference type="Pfam" id="PF08240">
    <property type="entry name" value="ADH_N"/>
    <property type="match status" value="1"/>
</dbReference>